<reference evidence="7 8" key="1">
    <citation type="submission" date="2023-01" db="EMBL/GenBank/DDBJ databases">
        <title>Analysis of 21 Apiospora genomes using comparative genomics revels a genus with tremendous synthesis potential of carbohydrate active enzymes and secondary metabolites.</title>
        <authorList>
            <person name="Sorensen T."/>
        </authorList>
    </citation>
    <scope>NUCLEOTIDE SEQUENCE [LARGE SCALE GENOMIC DNA]</scope>
    <source>
        <strain evidence="7 8">CBS 24483</strain>
    </source>
</reference>
<name>A0ABR1QIS5_9PEZI</name>
<dbReference type="Gene3D" id="1.20.1250.20">
    <property type="entry name" value="MFS general substrate transporter like domains"/>
    <property type="match status" value="1"/>
</dbReference>
<evidence type="ECO:0000256" key="4">
    <source>
        <dbReference type="ARBA" id="ARBA00022989"/>
    </source>
</evidence>
<feature type="transmembrane region" description="Helical" evidence="6">
    <location>
        <begin position="58"/>
        <end position="80"/>
    </location>
</feature>
<evidence type="ECO:0000256" key="2">
    <source>
        <dbReference type="ARBA" id="ARBA00022448"/>
    </source>
</evidence>
<gene>
    <name evidence="7" type="ORF">PG986_005864</name>
</gene>
<dbReference type="PANTHER" id="PTHR43791">
    <property type="entry name" value="PERMEASE-RELATED"/>
    <property type="match status" value="1"/>
</dbReference>
<keyword evidence="2" id="KW-0813">Transport</keyword>
<evidence type="ECO:0000256" key="6">
    <source>
        <dbReference type="SAM" id="Phobius"/>
    </source>
</evidence>
<keyword evidence="3 6" id="KW-0812">Transmembrane</keyword>
<dbReference type="EMBL" id="JAQQWE010000004">
    <property type="protein sequence ID" value="KAK7956642.1"/>
    <property type="molecule type" value="Genomic_DNA"/>
</dbReference>
<accession>A0ABR1QIS5</accession>
<evidence type="ECO:0000256" key="5">
    <source>
        <dbReference type="ARBA" id="ARBA00023136"/>
    </source>
</evidence>
<dbReference type="SUPFAM" id="SSF103473">
    <property type="entry name" value="MFS general substrate transporter"/>
    <property type="match status" value="1"/>
</dbReference>
<feature type="transmembrane region" description="Helical" evidence="6">
    <location>
        <begin position="26"/>
        <end position="46"/>
    </location>
</feature>
<evidence type="ECO:0000313" key="7">
    <source>
        <dbReference type="EMBL" id="KAK7956642.1"/>
    </source>
</evidence>
<evidence type="ECO:0000313" key="8">
    <source>
        <dbReference type="Proteomes" id="UP001391051"/>
    </source>
</evidence>
<dbReference type="InterPro" id="IPR036259">
    <property type="entry name" value="MFS_trans_sf"/>
</dbReference>
<keyword evidence="4 6" id="KW-1133">Transmembrane helix</keyword>
<dbReference type="Pfam" id="PF07690">
    <property type="entry name" value="MFS_1"/>
    <property type="match status" value="1"/>
</dbReference>
<dbReference type="GeneID" id="92075148"/>
<evidence type="ECO:0000256" key="3">
    <source>
        <dbReference type="ARBA" id="ARBA00022692"/>
    </source>
</evidence>
<proteinExistence type="predicted"/>
<dbReference type="RefSeq" id="XP_066701948.1">
    <property type="nucleotide sequence ID" value="XM_066842086.1"/>
</dbReference>
<evidence type="ECO:0000256" key="1">
    <source>
        <dbReference type="ARBA" id="ARBA00004141"/>
    </source>
</evidence>
<keyword evidence="8" id="KW-1185">Reference proteome</keyword>
<dbReference type="Proteomes" id="UP001391051">
    <property type="component" value="Unassembled WGS sequence"/>
</dbReference>
<comment type="caution">
    <text evidence="7">The sequence shown here is derived from an EMBL/GenBank/DDBJ whole genome shotgun (WGS) entry which is preliminary data.</text>
</comment>
<protein>
    <submittedName>
        <fullName evidence="7">Uncharacterized protein</fullName>
    </submittedName>
</protein>
<dbReference type="InterPro" id="IPR011701">
    <property type="entry name" value="MFS"/>
</dbReference>
<sequence>MRPVTPGFVLVMSMWYRGAEQPLRLVAYYSMNGVAVIFGGLLGYAIGHITSGALPGQWMCIFLIFGAVSLAWGVVFLVWMPDLPSRARFLAEDERVVAVERVAANRQGVKNHHFKTYQVWQCLRDPKTWILFVMSSAAQIPNAPQSSVG</sequence>
<comment type="subcellular location">
    <subcellularLocation>
        <location evidence="1">Membrane</location>
        <topology evidence="1">Multi-pass membrane protein</topology>
    </subcellularLocation>
</comment>
<organism evidence="7 8">
    <name type="scientific">Apiospora aurea</name>
    <dbReference type="NCBI Taxonomy" id="335848"/>
    <lineage>
        <taxon>Eukaryota</taxon>
        <taxon>Fungi</taxon>
        <taxon>Dikarya</taxon>
        <taxon>Ascomycota</taxon>
        <taxon>Pezizomycotina</taxon>
        <taxon>Sordariomycetes</taxon>
        <taxon>Xylariomycetidae</taxon>
        <taxon>Amphisphaeriales</taxon>
        <taxon>Apiosporaceae</taxon>
        <taxon>Apiospora</taxon>
    </lineage>
</organism>
<dbReference type="PANTHER" id="PTHR43791:SF70">
    <property type="entry name" value="MAJOR FACILITATOR SUPERFAMILY (MFS) PROFILE DOMAIN-CONTAINING PROTEIN"/>
    <property type="match status" value="1"/>
</dbReference>
<keyword evidence="5 6" id="KW-0472">Membrane</keyword>